<evidence type="ECO:0000256" key="8">
    <source>
        <dbReference type="HAMAP-Rule" id="MF_00382"/>
    </source>
</evidence>
<dbReference type="Pfam" id="PF00453">
    <property type="entry name" value="Ribosomal_L20"/>
    <property type="match status" value="1"/>
</dbReference>
<evidence type="ECO:0000256" key="4">
    <source>
        <dbReference type="ARBA" id="ARBA00022980"/>
    </source>
</evidence>
<accession>A0ABY7M7C7</accession>
<name>A0ABY7M7C7_9CHLR</name>
<organism evidence="10 11">
    <name type="scientific">Tepidiforma flava</name>
    <dbReference type="NCBI Taxonomy" id="3004094"/>
    <lineage>
        <taxon>Bacteria</taxon>
        <taxon>Bacillati</taxon>
        <taxon>Chloroflexota</taxon>
        <taxon>Tepidiformia</taxon>
        <taxon>Tepidiformales</taxon>
        <taxon>Tepidiformaceae</taxon>
        <taxon>Tepidiforma</taxon>
    </lineage>
</organism>
<dbReference type="GO" id="GO:0005840">
    <property type="term" value="C:ribosome"/>
    <property type="evidence" value="ECO:0007669"/>
    <property type="project" value="UniProtKB-KW"/>
</dbReference>
<reference evidence="10 11" key="1">
    <citation type="journal article" date="2023" name="ISME J.">
        <title>Thermophilic Dehalococcoidia with unusual traits shed light on an unexpected past.</title>
        <authorList>
            <person name="Palmer M."/>
            <person name="Covington J.K."/>
            <person name="Zhou E.M."/>
            <person name="Thomas S.C."/>
            <person name="Habib N."/>
            <person name="Seymour C.O."/>
            <person name="Lai D."/>
            <person name="Johnston J."/>
            <person name="Hashimi A."/>
            <person name="Jiao J.Y."/>
            <person name="Muok A.R."/>
            <person name="Liu L."/>
            <person name="Xian W.D."/>
            <person name="Zhi X.Y."/>
            <person name="Li M.M."/>
            <person name="Silva L.P."/>
            <person name="Bowen B.P."/>
            <person name="Louie K."/>
            <person name="Briegel A."/>
            <person name="Pett-Ridge J."/>
            <person name="Weber P.K."/>
            <person name="Tocheva E.I."/>
            <person name="Woyke T."/>
            <person name="Northen T.R."/>
            <person name="Mayali X."/>
            <person name="Li W.J."/>
            <person name="Hedlund B.P."/>
        </authorList>
    </citation>
    <scope>NUCLEOTIDE SEQUENCE [LARGE SCALE GENOMIC DNA]</scope>
    <source>
        <strain evidence="10 11">YIM 72310</strain>
    </source>
</reference>
<proteinExistence type="inferred from homology"/>
<dbReference type="SUPFAM" id="SSF74731">
    <property type="entry name" value="Ribosomal protein L20"/>
    <property type="match status" value="1"/>
</dbReference>
<dbReference type="InterPro" id="IPR049946">
    <property type="entry name" value="RIBOSOMAL_L20_CS"/>
</dbReference>
<evidence type="ECO:0000256" key="1">
    <source>
        <dbReference type="ARBA" id="ARBA00007698"/>
    </source>
</evidence>
<dbReference type="RefSeq" id="WP_270056937.1">
    <property type="nucleotide sequence ID" value="NZ_CP115149.1"/>
</dbReference>
<gene>
    <name evidence="8 10" type="primary">rplT</name>
    <name evidence="10" type="ORF">O0235_02245</name>
</gene>
<sequence length="121" mass="13831">MTHEPRQAGVTAHRRHKKVLALTKGHAGQRHRLFRRANESMLHALRYSYENRRDRKGDFRELWIVRINAAARLNGLTYSRFISGLKKAGVDLDRKMLADLAVTRPDAFARLADQARAALAS</sequence>
<evidence type="ECO:0000256" key="3">
    <source>
        <dbReference type="ARBA" id="ARBA00022884"/>
    </source>
</evidence>
<dbReference type="NCBIfam" id="TIGR01032">
    <property type="entry name" value="rplT_bact"/>
    <property type="match status" value="1"/>
</dbReference>
<evidence type="ECO:0000256" key="2">
    <source>
        <dbReference type="ARBA" id="ARBA00022730"/>
    </source>
</evidence>
<keyword evidence="4 8" id="KW-0689">Ribosomal protein</keyword>
<dbReference type="Proteomes" id="UP001212803">
    <property type="component" value="Chromosome"/>
</dbReference>
<dbReference type="PROSITE" id="PS00937">
    <property type="entry name" value="RIBOSOMAL_L20"/>
    <property type="match status" value="1"/>
</dbReference>
<keyword evidence="2 8" id="KW-0699">rRNA-binding</keyword>
<dbReference type="Gene3D" id="1.10.1900.20">
    <property type="entry name" value="Ribosomal protein L20"/>
    <property type="match status" value="1"/>
</dbReference>
<dbReference type="CDD" id="cd07026">
    <property type="entry name" value="Ribosomal_L20"/>
    <property type="match status" value="1"/>
</dbReference>
<evidence type="ECO:0000256" key="7">
    <source>
        <dbReference type="ARBA" id="ARBA00035172"/>
    </source>
</evidence>
<keyword evidence="3 8" id="KW-0694">RNA-binding</keyword>
<evidence type="ECO:0000256" key="9">
    <source>
        <dbReference type="RuleBase" id="RU000560"/>
    </source>
</evidence>
<dbReference type="HAMAP" id="MF_00382">
    <property type="entry name" value="Ribosomal_bL20"/>
    <property type="match status" value="1"/>
</dbReference>
<dbReference type="PANTHER" id="PTHR10986">
    <property type="entry name" value="39S RIBOSOMAL PROTEIN L20"/>
    <property type="match status" value="1"/>
</dbReference>
<evidence type="ECO:0000313" key="10">
    <source>
        <dbReference type="EMBL" id="WBL36413.1"/>
    </source>
</evidence>
<protein>
    <recommendedName>
        <fullName evidence="7 8">Large ribosomal subunit protein bL20</fullName>
    </recommendedName>
</protein>
<evidence type="ECO:0000313" key="11">
    <source>
        <dbReference type="Proteomes" id="UP001212803"/>
    </source>
</evidence>
<comment type="similarity">
    <text evidence="1 8 9">Belongs to the bacterial ribosomal protein bL20 family.</text>
</comment>
<dbReference type="InterPro" id="IPR035566">
    <property type="entry name" value="Ribosomal_protein_bL20_C"/>
</dbReference>
<evidence type="ECO:0000256" key="6">
    <source>
        <dbReference type="ARBA" id="ARBA00024775"/>
    </source>
</evidence>
<dbReference type="InterPro" id="IPR005813">
    <property type="entry name" value="Ribosomal_bL20"/>
</dbReference>
<evidence type="ECO:0000256" key="5">
    <source>
        <dbReference type="ARBA" id="ARBA00023274"/>
    </source>
</evidence>
<dbReference type="Gene3D" id="6.10.160.10">
    <property type="match status" value="1"/>
</dbReference>
<keyword evidence="5 8" id="KW-0687">Ribonucleoprotein</keyword>
<dbReference type="PRINTS" id="PR00062">
    <property type="entry name" value="RIBOSOMALL20"/>
</dbReference>
<comment type="function">
    <text evidence="6 8 9">Binds directly to 23S ribosomal RNA and is necessary for the in vitro assembly process of the 50S ribosomal subunit. It is not involved in the protein synthesizing functions of that subunit.</text>
</comment>
<keyword evidence="11" id="KW-1185">Reference proteome</keyword>
<dbReference type="EMBL" id="CP115149">
    <property type="protein sequence ID" value="WBL36413.1"/>
    <property type="molecule type" value="Genomic_DNA"/>
</dbReference>